<gene>
    <name evidence="1" type="ORF">HPB50_012324</name>
</gene>
<organism evidence="1 2">
    <name type="scientific">Hyalomma asiaticum</name>
    <name type="common">Tick</name>
    <dbReference type="NCBI Taxonomy" id="266040"/>
    <lineage>
        <taxon>Eukaryota</taxon>
        <taxon>Metazoa</taxon>
        <taxon>Ecdysozoa</taxon>
        <taxon>Arthropoda</taxon>
        <taxon>Chelicerata</taxon>
        <taxon>Arachnida</taxon>
        <taxon>Acari</taxon>
        <taxon>Parasitiformes</taxon>
        <taxon>Ixodida</taxon>
        <taxon>Ixodoidea</taxon>
        <taxon>Ixodidae</taxon>
        <taxon>Hyalomminae</taxon>
        <taxon>Hyalomma</taxon>
    </lineage>
</organism>
<dbReference type="Proteomes" id="UP000821845">
    <property type="component" value="Chromosome 9"/>
</dbReference>
<evidence type="ECO:0000313" key="2">
    <source>
        <dbReference type="Proteomes" id="UP000821845"/>
    </source>
</evidence>
<comment type="caution">
    <text evidence="1">The sequence shown here is derived from an EMBL/GenBank/DDBJ whole genome shotgun (WGS) entry which is preliminary data.</text>
</comment>
<dbReference type="EMBL" id="CM023489">
    <property type="protein sequence ID" value="KAH6922297.1"/>
    <property type="molecule type" value="Genomic_DNA"/>
</dbReference>
<evidence type="ECO:0000313" key="1">
    <source>
        <dbReference type="EMBL" id="KAH6922297.1"/>
    </source>
</evidence>
<reference evidence="1" key="1">
    <citation type="submission" date="2020-05" db="EMBL/GenBank/DDBJ databases">
        <title>Large-scale comparative analyses of tick genomes elucidate their genetic diversity and vector capacities.</title>
        <authorList>
            <person name="Jia N."/>
            <person name="Wang J."/>
            <person name="Shi W."/>
            <person name="Du L."/>
            <person name="Sun Y."/>
            <person name="Zhan W."/>
            <person name="Jiang J."/>
            <person name="Wang Q."/>
            <person name="Zhang B."/>
            <person name="Ji P."/>
            <person name="Sakyi L.B."/>
            <person name="Cui X."/>
            <person name="Yuan T."/>
            <person name="Jiang B."/>
            <person name="Yang W."/>
            <person name="Lam T.T.-Y."/>
            <person name="Chang Q."/>
            <person name="Ding S."/>
            <person name="Wang X."/>
            <person name="Zhu J."/>
            <person name="Ruan X."/>
            <person name="Zhao L."/>
            <person name="Wei J."/>
            <person name="Que T."/>
            <person name="Du C."/>
            <person name="Cheng J."/>
            <person name="Dai P."/>
            <person name="Han X."/>
            <person name="Huang E."/>
            <person name="Gao Y."/>
            <person name="Liu J."/>
            <person name="Shao H."/>
            <person name="Ye R."/>
            <person name="Li L."/>
            <person name="Wei W."/>
            <person name="Wang X."/>
            <person name="Wang C."/>
            <person name="Yang T."/>
            <person name="Huo Q."/>
            <person name="Li W."/>
            <person name="Guo W."/>
            <person name="Chen H."/>
            <person name="Zhou L."/>
            <person name="Ni X."/>
            <person name="Tian J."/>
            <person name="Zhou Y."/>
            <person name="Sheng Y."/>
            <person name="Liu T."/>
            <person name="Pan Y."/>
            <person name="Xia L."/>
            <person name="Li J."/>
            <person name="Zhao F."/>
            <person name="Cao W."/>
        </authorList>
    </citation>
    <scope>NUCLEOTIDE SEQUENCE</scope>
    <source>
        <strain evidence="1">Hyas-2018</strain>
    </source>
</reference>
<proteinExistence type="predicted"/>
<name>A0ACB7RN25_HYAAI</name>
<keyword evidence="2" id="KW-1185">Reference proteome</keyword>
<sequence>MPLDRTGAASGVYGGGARSMRTVPLLWCRQLFVILWKNVYLKRLCRHYMFTVFEVVFMVAMLLGIQEDSVVREPLIRRGDTVYSHIGYRTFWNTQRDLARIHTVYFAPRSTYLSTLTRSAFAELGVRNVIEVPTERQLLERVRIDANKSLPATSVALLYVNHVGINNTVPVSLHVSLFAGRLPFDLQVLYPQRLISQPEGPVDEERFPEMNVLLPVMGALHHRHLELQAKRFGYEYPLEEVTLARFPYPAYFEYKDTKNYALVLTRFCIGMLVPFSLFVALLVEEKASGMKEMHRLMGLSDWVYYVSHYLSGFFMHLITVTLMMLFVSVKRNNEGRAFIQFSDPMLLFTILMCFCSNCQMHAILLSIIFGSAQYAVAGAMIYWTFSCVMPFLTLEQADGEGYYYIQRNHKLWTSIFPGMSLHWSFRVLERFEKFVPDGANWRNFYDRAATPDNITLAEILFVGLLCDCTIIFLVWYLGNVLPVGPGITKPFYFPLQMKYWIPSISFIHPLPKSAGEVQNYEEEPRDHQIAIETFNLSKDYDGVVAVEDANLRISENQITVLLGHNGAGKTTLLNMITGFLDCSSGVVLVGGYDIKTCTRDARDSIGYCAQYNILIDDLTVEEHLMYFAIPRKLYCHLATTGGSNLRTSLTLRDMDSGTPERAMPWDPLGQPDEIPAKRMCLTVSLTSTSAQRMEISDEIPMKRRCAGYLGAPSDVSNMADEIYPST</sequence>
<protein>
    <submittedName>
        <fullName evidence="1">Uncharacterized protein</fullName>
    </submittedName>
</protein>
<accession>A0ACB7RN25</accession>